<dbReference type="PANTHER" id="PTHR42794:SF1">
    <property type="entry name" value="HEMIN IMPORT ATP-BINDING PROTEIN HMUV"/>
    <property type="match status" value="1"/>
</dbReference>
<evidence type="ECO:0000313" key="8">
    <source>
        <dbReference type="Proteomes" id="UP000275281"/>
    </source>
</evidence>
<dbReference type="InterPro" id="IPR003593">
    <property type="entry name" value="AAA+_ATPase"/>
</dbReference>
<dbReference type="GO" id="GO:0005524">
    <property type="term" value="F:ATP binding"/>
    <property type="evidence" value="ECO:0007669"/>
    <property type="project" value="UniProtKB-KW"/>
</dbReference>
<dbReference type="InterPro" id="IPR003439">
    <property type="entry name" value="ABC_transporter-like_ATP-bd"/>
</dbReference>
<keyword evidence="4" id="KW-1278">Translocase</keyword>
<accession>A0A3N5Z897</accession>
<dbReference type="RefSeq" id="WP_124026919.1">
    <property type="nucleotide sequence ID" value="NZ_JBHRSN010000015.1"/>
</dbReference>
<dbReference type="GO" id="GO:0016887">
    <property type="term" value="F:ATP hydrolysis activity"/>
    <property type="evidence" value="ECO:0007669"/>
    <property type="project" value="InterPro"/>
</dbReference>
<name>A0A3N5Z897_9ALTE</name>
<comment type="function">
    <text evidence="5">Part of the ABC transporter complex HmuTUV involved in hemin import. Responsible for energy coupling to the transport system.</text>
</comment>
<dbReference type="Pfam" id="PF00005">
    <property type="entry name" value="ABC_tran"/>
    <property type="match status" value="1"/>
</dbReference>
<dbReference type="SMART" id="SM00382">
    <property type="entry name" value="AAA"/>
    <property type="match status" value="1"/>
</dbReference>
<protein>
    <submittedName>
        <fullName evidence="7">ATP-binding cassette domain-containing protein</fullName>
    </submittedName>
</protein>
<evidence type="ECO:0000259" key="6">
    <source>
        <dbReference type="PROSITE" id="PS50893"/>
    </source>
</evidence>
<sequence length="264" mass="29486">MLEIYSLSIDVADRRIVSTINASLAPGQSMAILGANGAGKSTLLSALSKERMPAKGSIVLKGKNIHGMPLRTLATSRAVMQQQQPLSFDFTVLEYLLLARACHNEPKQQSMLFLSQVVSELHLSDFLECQLSRLSGGERQRIEFAKVWLQVLDENDVNGKLLLLDEPTSALDIRQQRLFFKHLHRFCQRGGMVLTVLHDINQAAQHMDHLLLLLKGNQLACGPVAKVFTSSNIQRCFNVDGQVTWLSGHRFPQFFTHAINQEIA</sequence>
<dbReference type="InterPro" id="IPR017871">
    <property type="entry name" value="ABC_transporter-like_CS"/>
</dbReference>
<reference evidence="7 8" key="1">
    <citation type="submission" date="2018-11" db="EMBL/GenBank/DDBJ databases">
        <authorList>
            <person name="Ye M.-Q."/>
            <person name="Du Z.-J."/>
        </authorList>
    </citation>
    <scope>NUCLEOTIDE SEQUENCE [LARGE SCALE GENOMIC DNA]</scope>
    <source>
        <strain evidence="7 8">U0105</strain>
    </source>
</reference>
<dbReference type="PANTHER" id="PTHR42794">
    <property type="entry name" value="HEMIN IMPORT ATP-BINDING PROTEIN HMUV"/>
    <property type="match status" value="1"/>
</dbReference>
<organism evidence="7 8">
    <name type="scientific">Alteromonas sediminis</name>
    <dbReference type="NCBI Taxonomy" id="2259342"/>
    <lineage>
        <taxon>Bacteria</taxon>
        <taxon>Pseudomonadati</taxon>
        <taxon>Pseudomonadota</taxon>
        <taxon>Gammaproteobacteria</taxon>
        <taxon>Alteromonadales</taxon>
        <taxon>Alteromonadaceae</taxon>
        <taxon>Alteromonas/Salinimonas group</taxon>
        <taxon>Alteromonas</taxon>
    </lineage>
</organism>
<keyword evidence="8" id="KW-1185">Reference proteome</keyword>
<dbReference type="PROSITE" id="PS50893">
    <property type="entry name" value="ABC_TRANSPORTER_2"/>
    <property type="match status" value="1"/>
</dbReference>
<keyword evidence="3 7" id="KW-0067">ATP-binding</keyword>
<dbReference type="EMBL" id="RPOK01000002">
    <property type="protein sequence ID" value="RPJ67014.1"/>
    <property type="molecule type" value="Genomic_DNA"/>
</dbReference>
<evidence type="ECO:0000256" key="5">
    <source>
        <dbReference type="ARBA" id="ARBA00037066"/>
    </source>
</evidence>
<dbReference type="InterPro" id="IPR027417">
    <property type="entry name" value="P-loop_NTPase"/>
</dbReference>
<keyword evidence="2" id="KW-0547">Nucleotide-binding</keyword>
<comment type="caution">
    <text evidence="7">The sequence shown here is derived from an EMBL/GenBank/DDBJ whole genome shotgun (WGS) entry which is preliminary data.</text>
</comment>
<dbReference type="PROSITE" id="PS00211">
    <property type="entry name" value="ABC_TRANSPORTER_1"/>
    <property type="match status" value="1"/>
</dbReference>
<evidence type="ECO:0000256" key="1">
    <source>
        <dbReference type="ARBA" id="ARBA00022448"/>
    </source>
</evidence>
<dbReference type="AlphaFoldDB" id="A0A3N5Z897"/>
<evidence type="ECO:0000313" key="7">
    <source>
        <dbReference type="EMBL" id="RPJ67014.1"/>
    </source>
</evidence>
<evidence type="ECO:0000256" key="3">
    <source>
        <dbReference type="ARBA" id="ARBA00022840"/>
    </source>
</evidence>
<dbReference type="Gene3D" id="3.40.50.300">
    <property type="entry name" value="P-loop containing nucleotide triphosphate hydrolases"/>
    <property type="match status" value="1"/>
</dbReference>
<keyword evidence="1" id="KW-0813">Transport</keyword>
<proteinExistence type="predicted"/>
<dbReference type="SUPFAM" id="SSF52540">
    <property type="entry name" value="P-loop containing nucleoside triphosphate hydrolases"/>
    <property type="match status" value="1"/>
</dbReference>
<gene>
    <name evidence="7" type="ORF">DRW07_05575</name>
</gene>
<evidence type="ECO:0000256" key="2">
    <source>
        <dbReference type="ARBA" id="ARBA00022741"/>
    </source>
</evidence>
<evidence type="ECO:0000256" key="4">
    <source>
        <dbReference type="ARBA" id="ARBA00022967"/>
    </source>
</evidence>
<feature type="domain" description="ABC transporter" evidence="6">
    <location>
        <begin position="2"/>
        <end position="240"/>
    </location>
</feature>
<dbReference type="OrthoDB" id="5292475at2"/>
<dbReference type="Proteomes" id="UP000275281">
    <property type="component" value="Unassembled WGS sequence"/>
</dbReference>